<gene>
    <name evidence="1" type="ORF">NCTC13149_01836</name>
</gene>
<proteinExistence type="predicted"/>
<dbReference type="Proteomes" id="UP000255517">
    <property type="component" value="Unassembled WGS sequence"/>
</dbReference>
<dbReference type="RefSeq" id="WP_267895794.1">
    <property type="nucleotide sequence ID" value="NZ_UGSZ01000002.1"/>
</dbReference>
<reference evidence="1 2" key="1">
    <citation type="submission" date="2018-06" db="EMBL/GenBank/DDBJ databases">
        <authorList>
            <consortium name="Pathogen Informatics"/>
            <person name="Doyle S."/>
        </authorList>
    </citation>
    <scope>NUCLEOTIDE SEQUENCE [LARGE SCALE GENOMIC DNA]</scope>
    <source>
        <strain evidence="1 2">NCTC13149</strain>
    </source>
</reference>
<protein>
    <submittedName>
        <fullName evidence="1">Uncharacterized protein</fullName>
    </submittedName>
</protein>
<dbReference type="AlphaFoldDB" id="A0A379CS44"/>
<evidence type="ECO:0000313" key="2">
    <source>
        <dbReference type="Proteomes" id="UP000255517"/>
    </source>
</evidence>
<name>A0A379CS44_9FIRM</name>
<sequence length="44" mass="4957">MDISDLSTEDVLKARNFYIDGKITNAGIYYSGKVQVSFAKPMRL</sequence>
<evidence type="ECO:0000313" key="1">
    <source>
        <dbReference type="EMBL" id="SUB67299.1"/>
    </source>
</evidence>
<organism evidence="1 2">
    <name type="scientific">Peptoniphilus lacrimalis</name>
    <dbReference type="NCBI Taxonomy" id="33031"/>
    <lineage>
        <taxon>Bacteria</taxon>
        <taxon>Bacillati</taxon>
        <taxon>Bacillota</taxon>
        <taxon>Tissierellia</taxon>
        <taxon>Tissierellales</taxon>
        <taxon>Peptoniphilaceae</taxon>
        <taxon>Peptoniphilus</taxon>
    </lineage>
</organism>
<dbReference type="EMBL" id="UGSZ01000002">
    <property type="protein sequence ID" value="SUB67299.1"/>
    <property type="molecule type" value="Genomic_DNA"/>
</dbReference>
<accession>A0A379CS44</accession>